<dbReference type="InterPro" id="IPR036047">
    <property type="entry name" value="F-box-like_dom_sf"/>
</dbReference>
<name>A0A0E0N7H8_ORYRU</name>
<dbReference type="Pfam" id="PF00646">
    <property type="entry name" value="F-box"/>
    <property type="match status" value="2"/>
</dbReference>
<keyword evidence="3" id="KW-1185">Reference proteome</keyword>
<dbReference type="Gramene" id="ORUFI01G47030.1">
    <property type="protein sequence ID" value="ORUFI01G47030.1"/>
    <property type="gene ID" value="ORUFI01G47030"/>
</dbReference>
<evidence type="ECO:0000259" key="1">
    <source>
        <dbReference type="SMART" id="SM00256"/>
    </source>
</evidence>
<dbReference type="EnsemblPlants" id="ORUFI01G47030.1">
    <property type="protein sequence ID" value="ORUFI01G47030.1"/>
    <property type="gene ID" value="ORUFI01G47030"/>
</dbReference>
<reference evidence="3" key="1">
    <citation type="submission" date="2013-06" db="EMBL/GenBank/DDBJ databases">
        <authorList>
            <person name="Zhao Q."/>
        </authorList>
    </citation>
    <scope>NUCLEOTIDE SEQUENCE</scope>
    <source>
        <strain evidence="3">cv. W1943</strain>
    </source>
</reference>
<dbReference type="SMART" id="SM00256">
    <property type="entry name" value="FBOX"/>
    <property type="match status" value="2"/>
</dbReference>
<proteinExistence type="predicted"/>
<dbReference type="InterPro" id="IPR005174">
    <property type="entry name" value="KIB1-4_b-propeller"/>
</dbReference>
<dbReference type="AlphaFoldDB" id="A0A0E0N7H8"/>
<evidence type="ECO:0000313" key="3">
    <source>
        <dbReference type="Proteomes" id="UP000008022"/>
    </source>
</evidence>
<dbReference type="Pfam" id="PF03478">
    <property type="entry name" value="Beta-prop_KIB1-4"/>
    <property type="match status" value="2"/>
</dbReference>
<dbReference type="Proteomes" id="UP000008022">
    <property type="component" value="Unassembled WGS sequence"/>
</dbReference>
<dbReference type="OMA" id="CFHPDEY"/>
<dbReference type="HOGENOM" id="CLU_017337_0_0_1"/>
<reference evidence="2" key="2">
    <citation type="submission" date="2015-06" db="UniProtKB">
        <authorList>
            <consortium name="EnsemblPlants"/>
        </authorList>
    </citation>
    <scope>IDENTIFICATION</scope>
</reference>
<accession>A0A0E0N7H8</accession>
<feature type="domain" description="F-box" evidence="1">
    <location>
        <begin position="10"/>
        <end position="50"/>
    </location>
</feature>
<evidence type="ECO:0000313" key="2">
    <source>
        <dbReference type="EnsemblPlants" id="ORUFI01G47030.1"/>
    </source>
</evidence>
<sequence>MAPPVCFSDLPPEALDDIARRAGALNNVVCSAVCRPWRRALKTTRLGLLKQPNRPYSVNLELWCGSIELHPIRRCINGERTVRIANHDGAAPVTRIVGSSHGWLVTVDEDGGLSLLEADGGLSLLEAVTGRLYPLPPITSSGSKKVAKDLDQMGESMFQKAELVPGHRLGTFAVMLIHGGGFGMSFLRPGAKCWTAVRVPKWMKQKFVDVVFHQGAFYTPRRRGERLDAGRVSEPRQECAWVSLVVSIGGGDLLMVSRLHEREGAWLAVEDLGEAAILVGSSCSLSVSTRGSRDALRNHLYFARPPYRLLAADGVGGIWLPTEFRCNQAPFSDLPPEALDDIARRAGALNNVVCSAVCRPWRRALKTTRLRLLKRPSRPYSVRLDKWRNGTISLCLAVRLGCSSESTIYVPIAMVDGGDKLPTRIIGSSHGWLVTVDKECGLSLLEAFTGRVFPLPPITSSGSKKVAKELDQSMFYKATLAPGRRLGAFAVMLIHGGGFGLSFLRPDAKSWTAVRVPKRMQHKYTDVVFHRGAFYTASRDGEVAAWAPDASSSGLHAGRVSEPTQECTWAALVESVGGDDLLMVSSFVVEEGFAAHGQWYRLPRRRYAVSRYDGEREGTSSWLPVEDLGEAAILVGSSCSLCVSTRGFHDDLRNRLFFAWPSYESGKYYCFHPDEYRLPTATPGCTYLIVPHYGGSWFAPYVAPEFHWY</sequence>
<dbReference type="eggNOG" id="ENOG502R3NE">
    <property type="taxonomic scope" value="Eukaryota"/>
</dbReference>
<dbReference type="SUPFAM" id="SSF81383">
    <property type="entry name" value="F-box domain"/>
    <property type="match status" value="2"/>
</dbReference>
<dbReference type="PANTHER" id="PTHR44259:SF76">
    <property type="entry name" value="OS04G0627800 PROTEIN"/>
    <property type="match status" value="1"/>
</dbReference>
<feature type="domain" description="F-box" evidence="1">
    <location>
        <begin position="334"/>
        <end position="374"/>
    </location>
</feature>
<protein>
    <recommendedName>
        <fullName evidence="1">F-box domain-containing protein</fullName>
    </recommendedName>
</protein>
<dbReference type="PANTHER" id="PTHR44259">
    <property type="entry name" value="OS07G0183000 PROTEIN-RELATED"/>
    <property type="match status" value="1"/>
</dbReference>
<organism evidence="2 3">
    <name type="scientific">Oryza rufipogon</name>
    <name type="common">Brownbeard rice</name>
    <name type="synonym">Asian wild rice</name>
    <dbReference type="NCBI Taxonomy" id="4529"/>
    <lineage>
        <taxon>Eukaryota</taxon>
        <taxon>Viridiplantae</taxon>
        <taxon>Streptophyta</taxon>
        <taxon>Embryophyta</taxon>
        <taxon>Tracheophyta</taxon>
        <taxon>Spermatophyta</taxon>
        <taxon>Magnoliopsida</taxon>
        <taxon>Liliopsida</taxon>
        <taxon>Poales</taxon>
        <taxon>Poaceae</taxon>
        <taxon>BOP clade</taxon>
        <taxon>Oryzoideae</taxon>
        <taxon>Oryzeae</taxon>
        <taxon>Oryzinae</taxon>
        <taxon>Oryza</taxon>
    </lineage>
</organism>
<dbReference type="InterPro" id="IPR001810">
    <property type="entry name" value="F-box_dom"/>
</dbReference>
<dbReference type="InterPro" id="IPR050942">
    <property type="entry name" value="F-box_BR-signaling"/>
</dbReference>